<reference evidence="6 7" key="1">
    <citation type="submission" date="2023-07" db="EMBL/GenBank/DDBJ databases">
        <title>Sequencing the genomes of 1000 actinobacteria strains.</title>
        <authorList>
            <person name="Klenk H.-P."/>
        </authorList>
    </citation>
    <scope>NUCLEOTIDE SEQUENCE [LARGE SCALE GENOMIC DNA]</scope>
    <source>
        <strain evidence="6 7">DSM 44709</strain>
    </source>
</reference>
<dbReference type="PANTHER" id="PTHR42749">
    <property type="entry name" value="CELL SHAPE-DETERMINING PROTEIN MREB"/>
    <property type="match status" value="1"/>
</dbReference>
<evidence type="ECO:0000313" key="6">
    <source>
        <dbReference type="EMBL" id="MDQ0370777.1"/>
    </source>
</evidence>
<dbReference type="SUPFAM" id="SSF53067">
    <property type="entry name" value="Actin-like ATPase domain"/>
    <property type="match status" value="2"/>
</dbReference>
<evidence type="ECO:0000313" key="7">
    <source>
        <dbReference type="Proteomes" id="UP001240236"/>
    </source>
</evidence>
<evidence type="ECO:0000256" key="3">
    <source>
        <dbReference type="ARBA" id="ARBA00022840"/>
    </source>
</evidence>
<dbReference type="PROSITE" id="PS00329">
    <property type="entry name" value="HSP70_2"/>
    <property type="match status" value="1"/>
</dbReference>
<evidence type="ECO:0000256" key="4">
    <source>
        <dbReference type="ARBA" id="ARBA00023016"/>
    </source>
</evidence>
<dbReference type="PRINTS" id="PR00301">
    <property type="entry name" value="HEATSHOCK70"/>
</dbReference>
<keyword evidence="3" id="KW-0067">ATP-binding</keyword>
<accession>A0AAE3W981</accession>
<gene>
    <name evidence="6" type="ORF">J2S42_007446</name>
</gene>
<dbReference type="GO" id="GO:0005524">
    <property type="term" value="F:ATP binding"/>
    <property type="evidence" value="ECO:0007669"/>
    <property type="project" value="UniProtKB-KW"/>
</dbReference>
<organism evidence="6 7">
    <name type="scientific">Catenuloplanes indicus</name>
    <dbReference type="NCBI Taxonomy" id="137267"/>
    <lineage>
        <taxon>Bacteria</taxon>
        <taxon>Bacillati</taxon>
        <taxon>Actinomycetota</taxon>
        <taxon>Actinomycetes</taxon>
        <taxon>Micromonosporales</taxon>
        <taxon>Micromonosporaceae</taxon>
        <taxon>Catenuloplanes</taxon>
    </lineage>
</organism>
<dbReference type="InterPro" id="IPR013126">
    <property type="entry name" value="Hsp_70_fam"/>
</dbReference>
<proteinExistence type="inferred from homology"/>
<evidence type="ECO:0000256" key="1">
    <source>
        <dbReference type="ARBA" id="ARBA00007381"/>
    </source>
</evidence>
<comment type="caution">
    <text evidence="6">The sequence shown here is derived from an EMBL/GenBank/DDBJ whole genome shotgun (WGS) entry which is preliminary data.</text>
</comment>
<dbReference type="InterPro" id="IPR018181">
    <property type="entry name" value="Heat_shock_70_CS"/>
</dbReference>
<protein>
    <submittedName>
        <fullName evidence="6">Molecular chaperone DnaK (HSP70)</fullName>
    </submittedName>
</protein>
<keyword evidence="2" id="KW-0547">Nucleotide-binding</keyword>
<dbReference type="Pfam" id="PF00012">
    <property type="entry name" value="HSP70"/>
    <property type="match status" value="1"/>
</dbReference>
<dbReference type="GO" id="GO:0140662">
    <property type="term" value="F:ATP-dependent protein folding chaperone"/>
    <property type="evidence" value="ECO:0007669"/>
    <property type="project" value="InterPro"/>
</dbReference>
<dbReference type="Gene3D" id="3.30.420.40">
    <property type="match status" value="2"/>
</dbReference>
<dbReference type="InterPro" id="IPR043129">
    <property type="entry name" value="ATPase_NBD"/>
</dbReference>
<dbReference type="RefSeq" id="WP_307247008.1">
    <property type="nucleotide sequence ID" value="NZ_JAUSUZ010000001.1"/>
</dbReference>
<dbReference type="PANTHER" id="PTHR42749:SF1">
    <property type="entry name" value="CELL SHAPE-DETERMINING PROTEIN MREB"/>
    <property type="match status" value="1"/>
</dbReference>
<keyword evidence="5" id="KW-0143">Chaperone</keyword>
<keyword evidence="4" id="KW-0346">Stress response</keyword>
<evidence type="ECO:0000256" key="5">
    <source>
        <dbReference type="ARBA" id="ARBA00023186"/>
    </source>
</evidence>
<dbReference type="EMBL" id="JAUSUZ010000001">
    <property type="protein sequence ID" value="MDQ0370777.1"/>
    <property type="molecule type" value="Genomic_DNA"/>
</dbReference>
<dbReference type="AlphaFoldDB" id="A0AAE3W981"/>
<dbReference type="Proteomes" id="UP001240236">
    <property type="component" value="Unassembled WGS sequence"/>
</dbReference>
<name>A0AAE3W981_9ACTN</name>
<comment type="similarity">
    <text evidence="1">Belongs to the heat shock protein 70 family.</text>
</comment>
<dbReference type="Gene3D" id="3.90.640.10">
    <property type="entry name" value="Actin, Chain A, domain 4"/>
    <property type="match status" value="1"/>
</dbReference>
<keyword evidence="7" id="KW-1185">Reference proteome</keyword>
<dbReference type="PROSITE" id="PS01036">
    <property type="entry name" value="HSP70_3"/>
    <property type="match status" value="1"/>
</dbReference>
<evidence type="ECO:0000256" key="2">
    <source>
        <dbReference type="ARBA" id="ARBA00022741"/>
    </source>
</evidence>
<sequence length="417" mass="45201">MESPSQLAVDLGTTHTVAVVGQPGEAPRTLLFDGYSLMDSGVYLDAEGNIVTGLEATRLGANDPVRFEPHPKRRVGEGSIPLGGVEVPVVLLLSAVLSRVAHEARMAGVNPDGALLTCPVGWGRQHREMLTDAARRAGMGEVRLLEEPVAAAVYCTQVEGHHVPFGGSIAVFDFGGGTLDVTVVRREINGWQVASTGGLADLGGVDIDLALLDHLRRHLARRDPETWKRLFRPRTAVELRSRQDFRTEVRGAKEALSRNSAVTVRVPGWDRPLHLTREELEHVAEPLVARAVEETRRVVEAAGVSSFLLNSLMLVGGSSRMPLVSARLYARLGTTPSVPEQPELPVAVGALAYHRLSRNEETGDLSQVVAITPESGHVTRAGQAAQSFRVPVAQPRLRHLQRRWLGAVRNAFKTPKD</sequence>